<reference evidence="6" key="1">
    <citation type="submission" date="2025-08" db="UniProtKB">
        <authorList>
            <consortium name="RefSeq"/>
        </authorList>
    </citation>
    <scope>IDENTIFICATION</scope>
    <source>
        <tissue evidence="6">Whole body</tissue>
    </source>
</reference>
<evidence type="ECO:0000256" key="4">
    <source>
        <dbReference type="SAM" id="SignalP"/>
    </source>
</evidence>
<comment type="similarity">
    <text evidence="1">Belongs to the glycosyl hydrolase 79 family.</text>
</comment>
<evidence type="ECO:0000313" key="5">
    <source>
        <dbReference type="Proteomes" id="UP000694846"/>
    </source>
</evidence>
<keyword evidence="4" id="KW-0732">Signal</keyword>
<name>A0A8B8G3U1_9HEMI</name>
<feature type="region of interest" description="Disordered" evidence="3">
    <location>
        <begin position="985"/>
        <end position="1011"/>
    </location>
</feature>
<dbReference type="PANTHER" id="PTHR46145">
    <property type="entry name" value="HEPARANASE"/>
    <property type="match status" value="1"/>
</dbReference>
<dbReference type="GO" id="GO:0005615">
    <property type="term" value="C:extracellular space"/>
    <property type="evidence" value="ECO:0007669"/>
    <property type="project" value="TreeGrafter"/>
</dbReference>
<accession>A0A8B8G3U1</accession>
<evidence type="ECO:0000256" key="2">
    <source>
        <dbReference type="SAM" id="Coils"/>
    </source>
</evidence>
<dbReference type="AlphaFoldDB" id="A0A8B8G3U1"/>
<protein>
    <submittedName>
        <fullName evidence="6">Uncharacterized protein LOC112688391</fullName>
    </submittedName>
</protein>
<feature type="chain" id="PRO_5034886369" evidence="4">
    <location>
        <begin position="21"/>
        <end position="1253"/>
    </location>
</feature>
<gene>
    <name evidence="6" type="primary">LOC112688391</name>
</gene>
<feature type="region of interest" description="Disordered" evidence="3">
    <location>
        <begin position="819"/>
        <end position="852"/>
    </location>
</feature>
<dbReference type="PANTHER" id="PTHR46145:SF4">
    <property type="entry name" value="HEPARANASE"/>
    <property type="match status" value="1"/>
</dbReference>
<dbReference type="GO" id="GO:0016020">
    <property type="term" value="C:membrane"/>
    <property type="evidence" value="ECO:0007669"/>
    <property type="project" value="InterPro"/>
</dbReference>
<evidence type="ECO:0000313" key="6">
    <source>
        <dbReference type="RefSeq" id="XP_025417340.1"/>
    </source>
</evidence>
<keyword evidence="2" id="KW-0175">Coiled coil</keyword>
<sequence>MVNVIWLGALLLLYTCLTYSQNPSILLQPGPSSNILSLNINTKKCIHAVSDHFLSFTLEPSTIFLALQNNLGSTAINMAKSLNPAYVRISGPECNYFRFQDVQDTSQSSSIHVIKKGINNTTITGWHWSQLNEFVTKTGLDLIVALNVMNRQHGSWDLSNTLDLISYSDKHGYNMEFQIGNDLQTIESRIDGLSLGKDVTRLRKVLEAFPRYMNSKIISPDIKSCDTQEEAKYLKNFIVESDSSLSALTYQVSLSSEVNENPTEMFNFIQNQLESRVWQKDSINKYLGRIAVKKPLWIIESGNNNRRGDFTDGLIWAKRLCAGARVGINVIMRKPSALSLTEPTPVYWVSVLHKALIGTEVIDAKMSLGNKTRLETIVHCTKMSPYDPNEGIIAPEYRYNRGSITVFGVNMGSEAVQLSLKIGQKQSLPLHQYIMTANNRQHRKRAVKPITTMLNGQKLILSPDGDLPIISPKVRSSHKLITIPSQSVFFLVLPESKSKACMAIQIEESKESHKNGGRFSVDQEEFLEPDYESSSILDQEDESTSNEKNVYVAFRPKYIKTNYDSISQANRREEELKSYNNEIVQKNNENSRYSENMQQSEPVVKYITFSNNNWLSKFPKSLNNHEYSVELSTISPTEDTTVEMLIEKSTKPSQSRRGKYHVLAQAVAGKRHTEKNIRSDLYSNLDSAITNFKSSQKSKLIKRSVENSTLNSKEDENVADEFTNKEKPLSNPFSENDESFSGLYLKSNENNFKISERSKKEINSIVSEVQQPVITSQTTQQTIITSTPIMPIGIINQYSNIQSHVQKIKSRKEQALAKINGKNSHNERTSHKMNDRKSKDKLSEEAINPSEQKPITEKSITVDIEGVNTQKDSVNLGKVTSLADKLRYNRQTNNTILDNNHKTVIPRINIKLRKVLKNVDVENTNDLNTPIVETTHNEPSSTTEMSSHNTTKVRILTHVPKTLKLAKPKIIFNEDELKSKKSIVRESRETTQHPGSKLKIKPISHPLGRVRTPSNVDVNQIVTNEKIAERLVENLKDGKKILQNEHTIVSPIKNNEETKLETKSISTTAAKIKAFEEKMKFRISERERKLHEKIHKHKKRSLLNNKVKDDIMDENDILNYDRLKSNEFDIDVDFVPVIKREINRYPRAVADFTVKLNEVNTYVDKNKRAKYSKNNGFTEDNGSDISEDWTKTNNISPLADDTEYDSVNIKSKRKSIFDELDKDDYSNNSKNMMNMLFSHMQSFWKCFKKTFQF</sequence>
<dbReference type="RefSeq" id="XP_025417340.1">
    <property type="nucleotide sequence ID" value="XM_025561555.1"/>
</dbReference>
<feature type="coiled-coil region" evidence="2">
    <location>
        <begin position="569"/>
        <end position="596"/>
    </location>
</feature>
<feature type="region of interest" description="Disordered" evidence="3">
    <location>
        <begin position="929"/>
        <end position="949"/>
    </location>
</feature>
<dbReference type="Pfam" id="PF03662">
    <property type="entry name" value="Glyco_hydro_79n"/>
    <property type="match status" value="1"/>
</dbReference>
<keyword evidence="5" id="KW-1185">Reference proteome</keyword>
<feature type="compositionally biased region" description="Basic and acidic residues" evidence="3">
    <location>
        <begin position="712"/>
        <end position="728"/>
    </location>
</feature>
<evidence type="ECO:0000256" key="1">
    <source>
        <dbReference type="ARBA" id="ARBA00009800"/>
    </source>
</evidence>
<dbReference type="GO" id="GO:0016798">
    <property type="term" value="F:hydrolase activity, acting on glycosyl bonds"/>
    <property type="evidence" value="ECO:0007669"/>
    <property type="project" value="InterPro"/>
</dbReference>
<dbReference type="GeneID" id="112688391"/>
<feature type="compositionally biased region" description="Basic and acidic residues" evidence="3">
    <location>
        <begin position="824"/>
        <end position="844"/>
    </location>
</feature>
<dbReference type="OrthoDB" id="7736742at2759"/>
<dbReference type="GO" id="GO:0031012">
    <property type="term" value="C:extracellular matrix"/>
    <property type="evidence" value="ECO:0007669"/>
    <property type="project" value="TreeGrafter"/>
</dbReference>
<proteinExistence type="inferred from homology"/>
<dbReference type="Proteomes" id="UP000694846">
    <property type="component" value="Unplaced"/>
</dbReference>
<evidence type="ECO:0000256" key="3">
    <source>
        <dbReference type="SAM" id="MobiDB-lite"/>
    </source>
</evidence>
<feature type="region of interest" description="Disordered" evidence="3">
    <location>
        <begin position="706"/>
        <end position="735"/>
    </location>
</feature>
<dbReference type="InterPro" id="IPR005199">
    <property type="entry name" value="Glyco_hydro_79"/>
</dbReference>
<dbReference type="SUPFAM" id="SSF51445">
    <property type="entry name" value="(Trans)glycosidases"/>
    <property type="match status" value="1"/>
</dbReference>
<organism evidence="5 6">
    <name type="scientific">Sipha flava</name>
    <name type="common">yellow sugarcane aphid</name>
    <dbReference type="NCBI Taxonomy" id="143950"/>
    <lineage>
        <taxon>Eukaryota</taxon>
        <taxon>Metazoa</taxon>
        <taxon>Ecdysozoa</taxon>
        <taxon>Arthropoda</taxon>
        <taxon>Hexapoda</taxon>
        <taxon>Insecta</taxon>
        <taxon>Pterygota</taxon>
        <taxon>Neoptera</taxon>
        <taxon>Paraneoptera</taxon>
        <taxon>Hemiptera</taxon>
        <taxon>Sternorrhyncha</taxon>
        <taxon>Aphidomorpha</taxon>
        <taxon>Aphidoidea</taxon>
        <taxon>Aphididae</taxon>
        <taxon>Sipha</taxon>
    </lineage>
</organism>
<dbReference type="InterPro" id="IPR017853">
    <property type="entry name" value="GH"/>
</dbReference>
<dbReference type="Gene3D" id="3.20.20.80">
    <property type="entry name" value="Glycosidases"/>
    <property type="match status" value="1"/>
</dbReference>
<feature type="signal peptide" evidence="4">
    <location>
        <begin position="1"/>
        <end position="20"/>
    </location>
</feature>